<dbReference type="InterPro" id="IPR007161">
    <property type="entry name" value="DUF364"/>
</dbReference>
<evidence type="ECO:0000313" key="3">
    <source>
        <dbReference type="EMBL" id="OAM91360.1"/>
    </source>
</evidence>
<evidence type="ECO:0000259" key="1">
    <source>
        <dbReference type="Pfam" id="PF04016"/>
    </source>
</evidence>
<evidence type="ECO:0000259" key="2">
    <source>
        <dbReference type="Pfam" id="PF13938"/>
    </source>
</evidence>
<evidence type="ECO:0008006" key="5">
    <source>
        <dbReference type="Google" id="ProtNLM"/>
    </source>
</evidence>
<accession>A0A178INA5</accession>
<gene>
    <name evidence="3" type="ORF">AW736_03465</name>
</gene>
<dbReference type="RefSeq" id="WP_068768865.1">
    <property type="nucleotide sequence ID" value="NZ_CP109796.1"/>
</dbReference>
<sequence length="268" mass="28553">MSDSSAARAAHSLPSSFWSIYDVLVSGLPEDARVDAFAAGINWFGVRADGGLGLAMSPRETPVRIGPAGRVAGSPLREIAALARSWDFGEAALGIAALNAHHNQPARARERAERAGCVFSETGASVFTQMLPRIAGRRVAVIGHFHGLEEVARACKLSILERRPQSGDLPDPACEAVLPESDYVFITGTTLINKTLPRLLELARDAFVCLAGPTTPLAPGLFAFGVDLLAGLVVENPDEVWPVVQEGGRHAFFEHGARMVQIERAAAR</sequence>
<comment type="caution">
    <text evidence="3">The sequence shown here is derived from an EMBL/GenBank/DDBJ whole genome shotgun (WGS) entry which is preliminary data.</text>
</comment>
<dbReference type="Gene3D" id="3.30.390.100">
    <property type="match status" value="1"/>
</dbReference>
<dbReference type="AlphaFoldDB" id="A0A178INA5"/>
<keyword evidence="4" id="KW-1185">Reference proteome</keyword>
<dbReference type="Proteomes" id="UP000078486">
    <property type="component" value="Unassembled WGS sequence"/>
</dbReference>
<feature type="domain" description="Putative heavy-metal chelation" evidence="1">
    <location>
        <begin position="129"/>
        <end position="258"/>
    </location>
</feature>
<name>A0A178INA5_9BACT</name>
<dbReference type="Gene3D" id="3.40.50.11590">
    <property type="match status" value="1"/>
</dbReference>
<dbReference type="Pfam" id="PF04016">
    <property type="entry name" value="DUF364"/>
    <property type="match status" value="1"/>
</dbReference>
<dbReference type="Pfam" id="PF13938">
    <property type="entry name" value="DUF4213"/>
    <property type="match status" value="1"/>
</dbReference>
<feature type="domain" description="DUF4213" evidence="2">
    <location>
        <begin position="21"/>
        <end position="100"/>
    </location>
</feature>
<dbReference type="InterPro" id="IPR025251">
    <property type="entry name" value="DUF4213"/>
</dbReference>
<proteinExistence type="predicted"/>
<dbReference type="STRING" id="1184151.AW736_03465"/>
<evidence type="ECO:0000313" key="4">
    <source>
        <dbReference type="Proteomes" id="UP000078486"/>
    </source>
</evidence>
<dbReference type="OrthoDB" id="6226at2"/>
<dbReference type="EMBL" id="LRRQ01000029">
    <property type="protein sequence ID" value="OAM91360.1"/>
    <property type="molecule type" value="Genomic_DNA"/>
</dbReference>
<reference evidence="3 4" key="1">
    <citation type="submission" date="2016-01" db="EMBL/GenBank/DDBJ databases">
        <title>High potential of lignocellulose degradation of a new Verrucomicrobia species.</title>
        <authorList>
            <person name="Wang Y."/>
            <person name="Shi Y."/>
            <person name="Qiu Z."/>
            <person name="Liu S."/>
            <person name="Yang H."/>
        </authorList>
    </citation>
    <scope>NUCLEOTIDE SEQUENCE [LARGE SCALE GENOMIC DNA]</scope>
    <source>
        <strain evidence="3 4">TSB47</strain>
    </source>
</reference>
<dbReference type="SUPFAM" id="SSF159713">
    <property type="entry name" value="Dhaf3308-like"/>
    <property type="match status" value="1"/>
</dbReference>
<protein>
    <recommendedName>
        <fullName evidence="5">Heavy-metal chelation domain-containing protein</fullName>
    </recommendedName>
</protein>
<organism evidence="3 4">
    <name type="scientific">Termitidicoccus mucosus</name>
    <dbReference type="NCBI Taxonomy" id="1184151"/>
    <lineage>
        <taxon>Bacteria</taxon>
        <taxon>Pseudomonadati</taxon>
        <taxon>Verrucomicrobiota</taxon>
        <taxon>Opitutia</taxon>
        <taxon>Opitutales</taxon>
        <taxon>Opitutaceae</taxon>
        <taxon>Termitidicoccus</taxon>
    </lineage>
</organism>